<evidence type="ECO:0000256" key="6">
    <source>
        <dbReference type="ARBA" id="ARBA00023136"/>
    </source>
</evidence>
<keyword evidence="3" id="KW-1003">Cell membrane</keyword>
<proteinExistence type="inferred from homology"/>
<keyword evidence="7" id="KW-0653">Protein transport</keyword>
<dbReference type="AlphaFoldDB" id="A0A7V5PP69"/>
<dbReference type="EMBL" id="DROD01000403">
    <property type="protein sequence ID" value="HHJ52699.1"/>
    <property type="molecule type" value="Genomic_DNA"/>
</dbReference>
<dbReference type="GO" id="GO:0005886">
    <property type="term" value="C:plasma membrane"/>
    <property type="evidence" value="ECO:0007669"/>
    <property type="project" value="UniProtKB-SubCell"/>
</dbReference>
<dbReference type="InterPro" id="IPR003400">
    <property type="entry name" value="ExbD"/>
</dbReference>
<comment type="subcellular location">
    <subcellularLocation>
        <location evidence="1">Cell membrane</location>
        <topology evidence="1">Single-pass membrane protein</topology>
    </subcellularLocation>
    <subcellularLocation>
        <location evidence="7">Cell membrane</location>
        <topology evidence="7">Single-pass type II membrane protein</topology>
    </subcellularLocation>
</comment>
<evidence type="ECO:0000256" key="2">
    <source>
        <dbReference type="ARBA" id="ARBA00005811"/>
    </source>
</evidence>
<dbReference type="GO" id="GO:0022857">
    <property type="term" value="F:transmembrane transporter activity"/>
    <property type="evidence" value="ECO:0007669"/>
    <property type="project" value="InterPro"/>
</dbReference>
<evidence type="ECO:0000256" key="3">
    <source>
        <dbReference type="ARBA" id="ARBA00022475"/>
    </source>
</evidence>
<evidence type="ECO:0000256" key="7">
    <source>
        <dbReference type="RuleBase" id="RU003879"/>
    </source>
</evidence>
<comment type="similarity">
    <text evidence="2 7">Belongs to the ExbD/TolR family.</text>
</comment>
<evidence type="ECO:0000313" key="8">
    <source>
        <dbReference type="EMBL" id="HHJ52699.1"/>
    </source>
</evidence>
<evidence type="ECO:0000256" key="5">
    <source>
        <dbReference type="ARBA" id="ARBA00022989"/>
    </source>
</evidence>
<dbReference type="GO" id="GO:0015031">
    <property type="term" value="P:protein transport"/>
    <property type="evidence" value="ECO:0007669"/>
    <property type="project" value="UniProtKB-KW"/>
</dbReference>
<keyword evidence="7" id="KW-0813">Transport</keyword>
<sequence>MAYRPSFRSKNEDLEMELDIRPVMNLMVVLIPLLLASAQWVKLGIIEINVPPAKAPGAGPGQGEETAKEKQLKLGLKIAITRDGITIGNAQTLLTGEQGEGPTVGLTEEGKYDFEKLHEKLVEIKKKILGKGFSDENRAVIVADGDIEYQTIIDVMDHIQTYEDDEGVIQPLFPEVNFSRVK</sequence>
<dbReference type="Proteomes" id="UP000886124">
    <property type="component" value="Unassembled WGS sequence"/>
</dbReference>
<reference evidence="8" key="1">
    <citation type="journal article" date="2020" name="mSystems">
        <title>Genome- and Community-Level Interaction Insights into Carbon Utilization and Element Cycling Functions of Hydrothermarchaeota in Hydrothermal Sediment.</title>
        <authorList>
            <person name="Zhou Z."/>
            <person name="Liu Y."/>
            <person name="Xu W."/>
            <person name="Pan J."/>
            <person name="Luo Z.H."/>
            <person name="Li M."/>
        </authorList>
    </citation>
    <scope>NUCLEOTIDE SEQUENCE [LARGE SCALE GENOMIC DNA]</scope>
    <source>
        <strain evidence="8">HyVt-527</strain>
    </source>
</reference>
<evidence type="ECO:0000256" key="1">
    <source>
        <dbReference type="ARBA" id="ARBA00004162"/>
    </source>
</evidence>
<accession>A0A7V5PP69</accession>
<organism evidence="8">
    <name type="scientific">Caldithrix abyssi</name>
    <dbReference type="NCBI Taxonomy" id="187145"/>
    <lineage>
        <taxon>Bacteria</taxon>
        <taxon>Pseudomonadati</taxon>
        <taxon>Calditrichota</taxon>
        <taxon>Calditrichia</taxon>
        <taxon>Calditrichales</taxon>
        <taxon>Calditrichaceae</taxon>
        <taxon>Caldithrix</taxon>
    </lineage>
</organism>
<keyword evidence="6" id="KW-0472">Membrane</keyword>
<gene>
    <name evidence="8" type="ORF">ENJ89_05850</name>
</gene>
<dbReference type="Pfam" id="PF02472">
    <property type="entry name" value="ExbD"/>
    <property type="match status" value="1"/>
</dbReference>
<evidence type="ECO:0000256" key="4">
    <source>
        <dbReference type="ARBA" id="ARBA00022692"/>
    </source>
</evidence>
<keyword evidence="5" id="KW-1133">Transmembrane helix</keyword>
<comment type="caution">
    <text evidence="8">The sequence shown here is derived from an EMBL/GenBank/DDBJ whole genome shotgun (WGS) entry which is preliminary data.</text>
</comment>
<protein>
    <submittedName>
        <fullName evidence="8">Biopolymer transporter ExbD</fullName>
    </submittedName>
</protein>
<keyword evidence="4 7" id="KW-0812">Transmembrane</keyword>
<name>A0A7V5PP69_CALAY</name>